<evidence type="ECO:0000256" key="3">
    <source>
        <dbReference type="ARBA" id="ARBA00023004"/>
    </source>
</evidence>
<accession>A0A9N9EUU9</accession>
<reference evidence="6" key="1">
    <citation type="submission" date="2021-06" db="EMBL/GenBank/DDBJ databases">
        <authorList>
            <person name="Kallberg Y."/>
            <person name="Tangrot J."/>
            <person name="Rosling A."/>
        </authorList>
    </citation>
    <scope>NUCLEOTIDE SEQUENCE</scope>
    <source>
        <strain evidence="6">FL130A</strain>
    </source>
</reference>
<dbReference type="OrthoDB" id="1103324at2759"/>
<dbReference type="Pfam" id="PF00067">
    <property type="entry name" value="p450"/>
    <property type="match status" value="2"/>
</dbReference>
<keyword evidence="4" id="KW-0503">Monooxygenase</keyword>
<dbReference type="InterPro" id="IPR001128">
    <property type="entry name" value="Cyt_P450"/>
</dbReference>
<dbReference type="GO" id="GO:0016705">
    <property type="term" value="F:oxidoreductase activity, acting on paired donors, with incorporation or reduction of molecular oxygen"/>
    <property type="evidence" value="ECO:0007669"/>
    <property type="project" value="InterPro"/>
</dbReference>
<feature type="compositionally biased region" description="Basic residues" evidence="5">
    <location>
        <begin position="11"/>
        <end position="24"/>
    </location>
</feature>
<organism evidence="6 7">
    <name type="scientific">Ambispora leptoticha</name>
    <dbReference type="NCBI Taxonomy" id="144679"/>
    <lineage>
        <taxon>Eukaryota</taxon>
        <taxon>Fungi</taxon>
        <taxon>Fungi incertae sedis</taxon>
        <taxon>Mucoromycota</taxon>
        <taxon>Glomeromycotina</taxon>
        <taxon>Glomeromycetes</taxon>
        <taxon>Archaeosporales</taxon>
        <taxon>Ambisporaceae</taxon>
        <taxon>Ambispora</taxon>
    </lineage>
</organism>
<dbReference type="GO" id="GO:0005506">
    <property type="term" value="F:iron ion binding"/>
    <property type="evidence" value="ECO:0007669"/>
    <property type="project" value="InterPro"/>
</dbReference>
<evidence type="ECO:0000256" key="1">
    <source>
        <dbReference type="ARBA" id="ARBA00022723"/>
    </source>
</evidence>
<gene>
    <name evidence="6" type="ORF">ALEPTO_LOCUS11220</name>
</gene>
<feature type="non-terminal residue" evidence="6">
    <location>
        <position position="1"/>
    </location>
</feature>
<dbReference type="Gene3D" id="1.10.630.10">
    <property type="entry name" value="Cytochrome P450"/>
    <property type="match status" value="2"/>
</dbReference>
<dbReference type="EMBL" id="CAJVPS010016846">
    <property type="protein sequence ID" value="CAG8691415.1"/>
    <property type="molecule type" value="Genomic_DNA"/>
</dbReference>
<name>A0A9N9EUU9_9GLOM</name>
<dbReference type="InterPro" id="IPR036396">
    <property type="entry name" value="Cyt_P450_sf"/>
</dbReference>
<protein>
    <submittedName>
        <fullName evidence="6">10512_t:CDS:1</fullName>
    </submittedName>
</protein>
<dbReference type="InterPro" id="IPR050364">
    <property type="entry name" value="Cytochrome_P450_fung"/>
</dbReference>
<dbReference type="GO" id="GO:0020037">
    <property type="term" value="F:heme binding"/>
    <property type="evidence" value="ECO:0007669"/>
    <property type="project" value="InterPro"/>
</dbReference>
<dbReference type="SUPFAM" id="SSF48264">
    <property type="entry name" value="Cytochrome P450"/>
    <property type="match status" value="1"/>
</dbReference>
<evidence type="ECO:0000256" key="4">
    <source>
        <dbReference type="ARBA" id="ARBA00023033"/>
    </source>
</evidence>
<dbReference type="AlphaFoldDB" id="A0A9N9EUU9"/>
<dbReference type="GO" id="GO:0004497">
    <property type="term" value="F:monooxygenase activity"/>
    <property type="evidence" value="ECO:0007669"/>
    <property type="project" value="UniProtKB-KW"/>
</dbReference>
<feature type="region of interest" description="Disordered" evidence="5">
    <location>
        <begin position="1"/>
        <end position="28"/>
    </location>
</feature>
<keyword evidence="7" id="KW-1185">Reference proteome</keyword>
<comment type="caution">
    <text evidence="6">The sequence shown here is derived from an EMBL/GenBank/DDBJ whole genome shotgun (WGS) entry which is preliminary data.</text>
</comment>
<dbReference type="Proteomes" id="UP000789508">
    <property type="component" value="Unassembled WGS sequence"/>
</dbReference>
<dbReference type="PANTHER" id="PTHR46300:SF2">
    <property type="entry name" value="CYTOCHROME P450 MONOOXYGENASE ALNH-RELATED"/>
    <property type="match status" value="1"/>
</dbReference>
<evidence type="ECO:0000256" key="5">
    <source>
        <dbReference type="SAM" id="MobiDB-lite"/>
    </source>
</evidence>
<keyword evidence="1" id="KW-0479">Metal-binding</keyword>
<keyword evidence="2" id="KW-0560">Oxidoreductase</keyword>
<evidence type="ECO:0000313" key="7">
    <source>
        <dbReference type="Proteomes" id="UP000789508"/>
    </source>
</evidence>
<feature type="compositionally biased region" description="Low complexity" evidence="5">
    <location>
        <begin position="1"/>
        <end position="10"/>
    </location>
</feature>
<sequence>KSISDSNNNHQSKHHHHHHNHNKKSTATSTVIKNTTNKNTMRVIAQQALSSKVIESNYLPIIHKESINLVKYFYKNAGILINPVDALTHSISKTFSLITFGTSAEKFSFDFTEFLESANALEQKEIQIESLQFLRKISSTQQTLENKVHLSKTKYAEISKQIVGSLKKTTAKNSTNDKCFTGEILKSMKPKADEKEFLNLSSNLLFNGIENTLAELKPVGFFSQPYIVTKDDIYQGYHIPQNANVIFNTNTLHFNQTLFERAKRFSPERYLDEQGHLKQNPDSAKVWMFGKGPNASIGEYLTEITLSAIIAHTLALFIITPEIDETTGDEKEINMEGVSNGFKLDAPNYNVIFELRKDVDHEKIFRGNY</sequence>
<dbReference type="PANTHER" id="PTHR46300">
    <property type="entry name" value="P450, PUTATIVE (EUROFUNG)-RELATED-RELATED"/>
    <property type="match status" value="1"/>
</dbReference>
<proteinExistence type="predicted"/>
<evidence type="ECO:0000256" key="2">
    <source>
        <dbReference type="ARBA" id="ARBA00023002"/>
    </source>
</evidence>
<keyword evidence="3" id="KW-0408">Iron</keyword>
<evidence type="ECO:0000313" key="6">
    <source>
        <dbReference type="EMBL" id="CAG8691415.1"/>
    </source>
</evidence>